<evidence type="ECO:0000313" key="2">
    <source>
        <dbReference type="EMBL" id="GFH23603.1"/>
    </source>
</evidence>
<evidence type="ECO:0000313" key="3">
    <source>
        <dbReference type="Proteomes" id="UP000485058"/>
    </source>
</evidence>
<dbReference type="AlphaFoldDB" id="A0A699ZLR6"/>
<evidence type="ECO:0000256" key="1">
    <source>
        <dbReference type="SAM" id="MobiDB-lite"/>
    </source>
</evidence>
<gene>
    <name evidence="2" type="ORF">HaLaN_21238</name>
</gene>
<reference evidence="2 3" key="1">
    <citation type="submission" date="2020-02" db="EMBL/GenBank/DDBJ databases">
        <title>Draft genome sequence of Haematococcus lacustris strain NIES-144.</title>
        <authorList>
            <person name="Morimoto D."/>
            <person name="Nakagawa S."/>
            <person name="Yoshida T."/>
            <person name="Sawayama S."/>
        </authorList>
    </citation>
    <scope>NUCLEOTIDE SEQUENCE [LARGE SCALE GENOMIC DNA]</scope>
    <source>
        <strain evidence="2 3">NIES-144</strain>
    </source>
</reference>
<organism evidence="2 3">
    <name type="scientific">Haematococcus lacustris</name>
    <name type="common">Green alga</name>
    <name type="synonym">Haematococcus pluvialis</name>
    <dbReference type="NCBI Taxonomy" id="44745"/>
    <lineage>
        <taxon>Eukaryota</taxon>
        <taxon>Viridiplantae</taxon>
        <taxon>Chlorophyta</taxon>
        <taxon>core chlorophytes</taxon>
        <taxon>Chlorophyceae</taxon>
        <taxon>CS clade</taxon>
        <taxon>Chlamydomonadales</taxon>
        <taxon>Haematococcaceae</taxon>
        <taxon>Haematococcus</taxon>
    </lineage>
</organism>
<proteinExistence type="predicted"/>
<feature type="region of interest" description="Disordered" evidence="1">
    <location>
        <begin position="117"/>
        <end position="142"/>
    </location>
</feature>
<sequence>MGRDRPDPSNRSCCLLKTRAFCRTSRNALRVQKHFLGRGQRLESRPDCLVRLVSRLDCLVLWSAMDGTIQSYNGVHMAPAEVMAKAAASTFSRDWYKRMQAYARKSSVRMQAMLTTQANPAERRQHEPAALPAQMSGRRHATGCQAPNRTLSRHATSSFMTVDNIHLQAAFQLLGLELLKEKHYRTQLLDELYKEVKQVTMKELRELAKIYVDGTVPTHGAARKQRLQWLALTDNTKELAPANVTIVIGNDAVLRELLCNPCWGVLSRGLAAHAHYQCTLIQLCYSSRSRHRTVLTVQEHH</sequence>
<keyword evidence="3" id="KW-1185">Reference proteome</keyword>
<protein>
    <submittedName>
        <fullName evidence="2">Uncharacterized protein</fullName>
    </submittedName>
</protein>
<accession>A0A699ZLR6</accession>
<dbReference type="EMBL" id="BLLF01002312">
    <property type="protein sequence ID" value="GFH23603.1"/>
    <property type="molecule type" value="Genomic_DNA"/>
</dbReference>
<name>A0A699ZLR6_HAELA</name>
<comment type="caution">
    <text evidence="2">The sequence shown here is derived from an EMBL/GenBank/DDBJ whole genome shotgun (WGS) entry which is preliminary data.</text>
</comment>
<dbReference type="Proteomes" id="UP000485058">
    <property type="component" value="Unassembled WGS sequence"/>
</dbReference>